<organism evidence="3 4">
    <name type="scientific">Acanthamoeba castellanii medusavirus J1</name>
    <dbReference type="NCBI Taxonomy" id="3114988"/>
    <lineage>
        <taxon>Viruses</taxon>
        <taxon>Varidnaviria</taxon>
        <taxon>Bamfordvirae</taxon>
        <taxon>Nucleocytoviricota</taxon>
        <taxon>Megaviricetes</taxon>
        <taxon>Mamonoviridae</taxon>
        <taxon>Medusavirus</taxon>
        <taxon>Medusavirus medusae</taxon>
    </lineage>
</organism>
<dbReference type="SMART" id="SM00959">
    <property type="entry name" value="Rho_N"/>
    <property type="match status" value="2"/>
</dbReference>
<keyword evidence="1" id="KW-0067">ATP-binding</keyword>
<dbReference type="PROSITE" id="PS50011">
    <property type="entry name" value="PROTEIN_KINASE_DOM"/>
    <property type="match status" value="1"/>
</dbReference>
<dbReference type="InterPro" id="IPR011112">
    <property type="entry name" value="Rho-like_N"/>
</dbReference>
<evidence type="ECO:0000313" key="4">
    <source>
        <dbReference type="Proteomes" id="UP001161669"/>
    </source>
</evidence>
<name>A0A3T1CX61_9VIRU</name>
<dbReference type="GO" id="GO:0004672">
    <property type="term" value="F:protein kinase activity"/>
    <property type="evidence" value="ECO:0007669"/>
    <property type="project" value="InterPro"/>
</dbReference>
<dbReference type="Pfam" id="PF07498">
    <property type="entry name" value="Rho_N"/>
    <property type="match status" value="2"/>
</dbReference>
<feature type="domain" description="Protein kinase" evidence="2">
    <location>
        <begin position="143"/>
        <end position="442"/>
    </location>
</feature>
<dbReference type="KEGG" id="vg:80540760"/>
<dbReference type="PROSITE" id="PS00107">
    <property type="entry name" value="PROTEIN_KINASE_ATP"/>
    <property type="match status" value="1"/>
</dbReference>
<dbReference type="Proteomes" id="UP001161669">
    <property type="component" value="Segment"/>
</dbReference>
<evidence type="ECO:0000313" key="3">
    <source>
        <dbReference type="EMBL" id="BBI30408.1"/>
    </source>
</evidence>
<dbReference type="GO" id="GO:0006353">
    <property type="term" value="P:DNA-templated transcription termination"/>
    <property type="evidence" value="ECO:0007669"/>
    <property type="project" value="InterPro"/>
</dbReference>
<evidence type="ECO:0000256" key="1">
    <source>
        <dbReference type="PROSITE-ProRule" id="PRU10141"/>
    </source>
</evidence>
<evidence type="ECO:0000259" key="2">
    <source>
        <dbReference type="PROSITE" id="PS50011"/>
    </source>
</evidence>
<protein>
    <recommendedName>
        <fullName evidence="2">Protein kinase domain-containing protein</fullName>
    </recommendedName>
</protein>
<dbReference type="InterPro" id="IPR000719">
    <property type="entry name" value="Prot_kinase_dom"/>
</dbReference>
<dbReference type="Gene3D" id="1.10.510.10">
    <property type="entry name" value="Transferase(Phosphotransferase) domain 1"/>
    <property type="match status" value="1"/>
</dbReference>
<proteinExistence type="predicted"/>
<dbReference type="SUPFAM" id="SSF56112">
    <property type="entry name" value="Protein kinase-like (PK-like)"/>
    <property type="match status" value="1"/>
</dbReference>
<dbReference type="InterPro" id="IPR011009">
    <property type="entry name" value="Kinase-like_dom_sf"/>
</dbReference>
<sequence>MPRRPVPATPTGHSDKTVAELRAVAKSRGNVPGYSRMRKAQLIAMLKQTAAGSVAAKTVAQLRKEARLRKIPGYSRMRKADLALALGVAEPEAFMPCLMTEKDVNDIKKFFKTHPGVGRFDPINPCRALQSLFPATSPCVKGWTFEAILGVGRYGLTVGVRSGEKHAAFKVVTTRHGLDFDEEDDDAQDINSQDPVQEARVQEAFAKAGIAPKILSTCAEYSPKIRGRKRHECPEYAMIVMDRIRGVVNSLMYHLAIGGDYKRMLEITQDVWRQCREILTEMIKLGYTHGDMNLNNITVNGDEDNDFGPYGFQVLLIDYGLATTKFACPAVDVSWFVRNMCSPFHVYVAKTELGDWNADYERLYREFLLPASIHLFEWGIKATEGELTRSGSKLPKALGRKGIAALRQLIGLYRKYPWSTADDSTINKIQKKLAQDYIREMK</sequence>
<reference evidence="4" key="1">
    <citation type="journal article" date="2019" name="J. Virol.">
        <title>Medusavirus, a novel large DNA virus discovered from hot spring water.</title>
        <authorList>
            <person name="Yoshikawa G."/>
            <person name="Blanc-Mathieu R."/>
            <person name="Song C."/>
            <person name="Kayama Y."/>
            <person name="Mochizuki T."/>
            <person name="Murata K."/>
            <person name="Ogata H."/>
            <person name="Takemura M."/>
        </authorList>
    </citation>
    <scope>NUCLEOTIDE SEQUENCE [LARGE SCALE GENOMIC DNA]</scope>
</reference>
<dbReference type="InterPro" id="IPR017441">
    <property type="entry name" value="Protein_kinase_ATP_BS"/>
</dbReference>
<keyword evidence="1" id="KW-0547">Nucleotide-binding</keyword>
<dbReference type="EMBL" id="AP018495">
    <property type="protein sequence ID" value="BBI30408.1"/>
    <property type="molecule type" value="Genomic_DNA"/>
</dbReference>
<dbReference type="GO" id="GO:0005524">
    <property type="term" value="F:ATP binding"/>
    <property type="evidence" value="ECO:0007669"/>
    <property type="project" value="UniProtKB-UniRule"/>
</dbReference>
<keyword evidence="4" id="KW-1185">Reference proteome</keyword>
<accession>A0A3T1CX61</accession>
<feature type="binding site" evidence="1">
    <location>
        <position position="170"/>
    </location>
    <ligand>
        <name>ATP</name>
        <dbReference type="ChEBI" id="CHEBI:30616"/>
    </ligand>
</feature>